<organism evidence="10 11">
    <name type="scientific">Capillibacterium thermochitinicola</name>
    <dbReference type="NCBI Taxonomy" id="2699427"/>
    <lineage>
        <taxon>Bacteria</taxon>
        <taxon>Bacillati</taxon>
        <taxon>Bacillota</taxon>
        <taxon>Capillibacterium</taxon>
    </lineage>
</organism>
<sequence>MLVEGENICYKYDGGGFFALQDVDLRIKQGEFVAILGGNGSGKSTLVRHLNALLKLQQGELKVAQIDLRNEEEIWRLRRLCGMVFQNPDHQFVSSVVEEDIAFGLENYEVPRAEIPARVQAALAMVEMTGYEKRAPHTLSGGQKQRVALAGVLALEPEIIIFDEATAMLDPRGRQEVVAIMHKLRQAGKTIIAITHYVEEAVAADQIILMHQGRILACGRPQSILTNRDLMRAAELIPPLPVRLYYDLQQAGVYLNRCPLTEEELVEAICQLKSKT</sequence>
<dbReference type="GO" id="GO:0043190">
    <property type="term" value="C:ATP-binding cassette (ABC) transporter complex"/>
    <property type="evidence" value="ECO:0007669"/>
    <property type="project" value="TreeGrafter"/>
</dbReference>
<evidence type="ECO:0000256" key="4">
    <source>
        <dbReference type="ARBA" id="ARBA00022475"/>
    </source>
</evidence>
<proteinExistence type="inferred from homology"/>
<dbReference type="GO" id="GO:0005524">
    <property type="term" value="F:ATP binding"/>
    <property type="evidence" value="ECO:0007669"/>
    <property type="project" value="UniProtKB-KW"/>
</dbReference>
<comment type="similarity">
    <text evidence="2">Belongs to the ABC transporter superfamily.</text>
</comment>
<protein>
    <submittedName>
        <fullName evidence="10">Energy-coupling factor transporter ATPase</fullName>
    </submittedName>
</protein>
<dbReference type="SMART" id="SM00382">
    <property type="entry name" value="AAA"/>
    <property type="match status" value="1"/>
</dbReference>
<evidence type="ECO:0000256" key="7">
    <source>
        <dbReference type="ARBA" id="ARBA00022967"/>
    </source>
</evidence>
<gene>
    <name evidence="10" type="ORF">G5B42_05260</name>
</gene>
<feature type="domain" description="ABC transporter" evidence="9">
    <location>
        <begin position="3"/>
        <end position="237"/>
    </location>
</feature>
<evidence type="ECO:0000256" key="2">
    <source>
        <dbReference type="ARBA" id="ARBA00005417"/>
    </source>
</evidence>
<name>A0A8J6HRV0_9FIRM</name>
<dbReference type="InterPro" id="IPR027417">
    <property type="entry name" value="P-loop_NTPase"/>
</dbReference>
<dbReference type="InterPro" id="IPR003593">
    <property type="entry name" value="AAA+_ATPase"/>
</dbReference>
<evidence type="ECO:0000256" key="8">
    <source>
        <dbReference type="ARBA" id="ARBA00023136"/>
    </source>
</evidence>
<dbReference type="InterPro" id="IPR003439">
    <property type="entry name" value="ABC_transporter-like_ATP-bd"/>
</dbReference>
<evidence type="ECO:0000256" key="3">
    <source>
        <dbReference type="ARBA" id="ARBA00022448"/>
    </source>
</evidence>
<accession>A0A8J6HRV0</accession>
<dbReference type="GO" id="GO:0042626">
    <property type="term" value="F:ATPase-coupled transmembrane transporter activity"/>
    <property type="evidence" value="ECO:0007669"/>
    <property type="project" value="TreeGrafter"/>
</dbReference>
<dbReference type="InterPro" id="IPR015856">
    <property type="entry name" value="ABC_transpr_CbiO/EcfA_su"/>
</dbReference>
<dbReference type="FunFam" id="3.40.50.300:FF:000224">
    <property type="entry name" value="Energy-coupling factor transporter ATP-binding protein EcfA"/>
    <property type="match status" value="1"/>
</dbReference>
<dbReference type="Proteomes" id="UP000657177">
    <property type="component" value="Unassembled WGS sequence"/>
</dbReference>
<dbReference type="Gene3D" id="3.40.50.300">
    <property type="entry name" value="P-loop containing nucleotide triphosphate hydrolases"/>
    <property type="match status" value="1"/>
</dbReference>
<dbReference type="PROSITE" id="PS00211">
    <property type="entry name" value="ABC_TRANSPORTER_1"/>
    <property type="match status" value="1"/>
</dbReference>
<keyword evidence="4" id="KW-1003">Cell membrane</keyword>
<dbReference type="Pfam" id="PF00005">
    <property type="entry name" value="ABC_tran"/>
    <property type="match status" value="1"/>
</dbReference>
<evidence type="ECO:0000256" key="5">
    <source>
        <dbReference type="ARBA" id="ARBA00022741"/>
    </source>
</evidence>
<reference evidence="10" key="1">
    <citation type="submission" date="2020-06" db="EMBL/GenBank/DDBJ databases">
        <title>Novel chitinolytic bacterium.</title>
        <authorList>
            <person name="Ungkulpasvich U."/>
            <person name="Kosugi A."/>
            <person name="Uke A."/>
        </authorList>
    </citation>
    <scope>NUCLEOTIDE SEQUENCE</scope>
    <source>
        <strain evidence="10">UUS1-1</strain>
    </source>
</reference>
<keyword evidence="8" id="KW-0472">Membrane</keyword>
<dbReference type="InterPro" id="IPR030947">
    <property type="entry name" value="EcfA_1"/>
</dbReference>
<comment type="subcellular location">
    <subcellularLocation>
        <location evidence="1">Cell membrane</location>
        <topology evidence="1">Peripheral membrane protein</topology>
    </subcellularLocation>
</comment>
<dbReference type="InterPro" id="IPR050095">
    <property type="entry name" value="ECF_ABC_transporter_ATP-bd"/>
</dbReference>
<dbReference type="AlphaFoldDB" id="A0A8J6HRV0"/>
<dbReference type="GO" id="GO:0016887">
    <property type="term" value="F:ATP hydrolysis activity"/>
    <property type="evidence" value="ECO:0007669"/>
    <property type="project" value="InterPro"/>
</dbReference>
<dbReference type="NCBIfam" id="TIGR04520">
    <property type="entry name" value="ECF_ATPase_1"/>
    <property type="match status" value="1"/>
</dbReference>
<evidence type="ECO:0000313" key="11">
    <source>
        <dbReference type="Proteomes" id="UP000657177"/>
    </source>
</evidence>
<dbReference type="CDD" id="cd03225">
    <property type="entry name" value="ABC_cobalt_CbiO_domain1"/>
    <property type="match status" value="1"/>
</dbReference>
<evidence type="ECO:0000256" key="1">
    <source>
        <dbReference type="ARBA" id="ARBA00004202"/>
    </source>
</evidence>
<dbReference type="RefSeq" id="WP_181339407.1">
    <property type="nucleotide sequence ID" value="NZ_JAAKDE010000010.1"/>
</dbReference>
<evidence type="ECO:0000256" key="6">
    <source>
        <dbReference type="ARBA" id="ARBA00022840"/>
    </source>
</evidence>
<dbReference type="EMBL" id="JAAKDE010000010">
    <property type="protein sequence ID" value="MBA2132951.1"/>
    <property type="molecule type" value="Genomic_DNA"/>
</dbReference>
<keyword evidence="7" id="KW-1278">Translocase</keyword>
<keyword evidence="6" id="KW-0067">ATP-binding</keyword>
<dbReference type="PANTHER" id="PTHR43553:SF24">
    <property type="entry name" value="ENERGY-COUPLING FACTOR TRANSPORTER ATP-BINDING PROTEIN ECFA1"/>
    <property type="match status" value="1"/>
</dbReference>
<dbReference type="PROSITE" id="PS50893">
    <property type="entry name" value="ABC_TRANSPORTER_2"/>
    <property type="match status" value="1"/>
</dbReference>
<keyword evidence="5" id="KW-0547">Nucleotide-binding</keyword>
<dbReference type="SUPFAM" id="SSF52540">
    <property type="entry name" value="P-loop containing nucleoside triphosphate hydrolases"/>
    <property type="match status" value="1"/>
</dbReference>
<evidence type="ECO:0000313" key="10">
    <source>
        <dbReference type="EMBL" id="MBA2132951.1"/>
    </source>
</evidence>
<dbReference type="PANTHER" id="PTHR43553">
    <property type="entry name" value="HEAVY METAL TRANSPORTER"/>
    <property type="match status" value="1"/>
</dbReference>
<evidence type="ECO:0000259" key="9">
    <source>
        <dbReference type="PROSITE" id="PS50893"/>
    </source>
</evidence>
<comment type="caution">
    <text evidence="10">The sequence shown here is derived from an EMBL/GenBank/DDBJ whole genome shotgun (WGS) entry which is preliminary data.</text>
</comment>
<keyword evidence="3" id="KW-0813">Transport</keyword>
<dbReference type="InterPro" id="IPR017871">
    <property type="entry name" value="ABC_transporter-like_CS"/>
</dbReference>
<keyword evidence="11" id="KW-1185">Reference proteome</keyword>